<dbReference type="Gene3D" id="1.10.275.20">
    <property type="entry name" value="Choline/Carnitine o-acyltransferase"/>
    <property type="match status" value="1"/>
</dbReference>
<proteinExistence type="predicted"/>
<keyword evidence="2" id="KW-0808">Transferase</keyword>
<dbReference type="PANTHER" id="PTHR22589">
    <property type="entry name" value="CARNITINE O-ACYLTRANSFERASE"/>
    <property type="match status" value="1"/>
</dbReference>
<dbReference type="GO" id="GO:0008458">
    <property type="term" value="F:carnitine O-octanoyltransferase activity"/>
    <property type="evidence" value="ECO:0007669"/>
    <property type="project" value="TreeGrafter"/>
</dbReference>
<dbReference type="EMBL" id="JAIWYP010000013">
    <property type="protein sequence ID" value="KAH3716073.1"/>
    <property type="molecule type" value="Genomic_DNA"/>
</dbReference>
<evidence type="ECO:0000313" key="5">
    <source>
        <dbReference type="EMBL" id="KAH3716073.1"/>
    </source>
</evidence>
<reference evidence="5" key="1">
    <citation type="journal article" date="2019" name="bioRxiv">
        <title>The Genome of the Zebra Mussel, Dreissena polymorpha: A Resource for Invasive Species Research.</title>
        <authorList>
            <person name="McCartney M.A."/>
            <person name="Auch B."/>
            <person name="Kono T."/>
            <person name="Mallez S."/>
            <person name="Zhang Y."/>
            <person name="Obille A."/>
            <person name="Becker A."/>
            <person name="Abrahante J.E."/>
            <person name="Garbe J."/>
            <person name="Badalamenti J.P."/>
            <person name="Herman A."/>
            <person name="Mangelson H."/>
            <person name="Liachko I."/>
            <person name="Sullivan S."/>
            <person name="Sone E.D."/>
            <person name="Koren S."/>
            <person name="Silverstein K.A.T."/>
            <person name="Beckman K.B."/>
            <person name="Gohl D.M."/>
        </authorList>
    </citation>
    <scope>NUCLEOTIDE SEQUENCE</scope>
    <source>
        <strain evidence="5">Duluth1</strain>
        <tissue evidence="5">Whole animal</tissue>
    </source>
</reference>
<comment type="caution">
    <text evidence="5">The sequence shown here is derived from an EMBL/GenBank/DDBJ whole genome shotgun (WGS) entry which is preliminary data.</text>
</comment>
<dbReference type="PANTHER" id="PTHR22589:SF67">
    <property type="entry name" value="PEROXISOMAL CARNITINE O-OCTANOYLTRANSFERASE"/>
    <property type="match status" value="1"/>
</dbReference>
<sequence>MEGAQINIKKFNAKRKMKIHSGMDQKNMDVDALFTSDSEKTFQYDSSLPSLPVPSLQHTLDRYLDSVRPHITDSEFMQTEILVQQFASGVGKDLHKQLVKRASINRNWACLSSIVLCLRTVIVVLCEKSYMCILKYIE</sequence>
<dbReference type="AlphaFoldDB" id="A0A9D4HFV9"/>
<comment type="catalytic activity">
    <reaction evidence="3">
        <text>4,8-dimethylnonanoyl-CoA + (R)-carnitine = O-4,8-dimethylnonanoyl-(R)-carnitine + CoA</text>
        <dbReference type="Rhea" id="RHEA:44860"/>
        <dbReference type="ChEBI" id="CHEBI:16347"/>
        <dbReference type="ChEBI" id="CHEBI:57287"/>
        <dbReference type="ChEBI" id="CHEBI:77061"/>
        <dbReference type="ChEBI" id="CHEBI:84654"/>
    </reaction>
</comment>
<evidence type="ECO:0000313" key="6">
    <source>
        <dbReference type="Proteomes" id="UP000828390"/>
    </source>
</evidence>
<reference evidence="5" key="2">
    <citation type="submission" date="2020-11" db="EMBL/GenBank/DDBJ databases">
        <authorList>
            <person name="McCartney M.A."/>
            <person name="Auch B."/>
            <person name="Kono T."/>
            <person name="Mallez S."/>
            <person name="Becker A."/>
            <person name="Gohl D.M."/>
            <person name="Silverstein K.A.T."/>
            <person name="Koren S."/>
            <person name="Bechman K.B."/>
            <person name="Herman A."/>
            <person name="Abrahante J.E."/>
            <person name="Garbe J."/>
        </authorList>
    </citation>
    <scope>NUCLEOTIDE SEQUENCE</scope>
    <source>
        <strain evidence="5">Duluth1</strain>
        <tissue evidence="5">Whole animal</tissue>
    </source>
</reference>
<evidence type="ECO:0000256" key="3">
    <source>
        <dbReference type="ARBA" id="ARBA00048999"/>
    </source>
</evidence>
<keyword evidence="6" id="KW-1185">Reference proteome</keyword>
<dbReference type="InterPro" id="IPR039551">
    <property type="entry name" value="Cho/carn_acyl_trans"/>
</dbReference>
<name>A0A9D4HFV9_DREPO</name>
<evidence type="ECO:0000259" key="4">
    <source>
        <dbReference type="Pfam" id="PF00755"/>
    </source>
</evidence>
<evidence type="ECO:0000256" key="1">
    <source>
        <dbReference type="ARBA" id="ARBA00005005"/>
    </source>
</evidence>
<protein>
    <recommendedName>
        <fullName evidence="4">Choline/carnitine acyltransferase domain-containing protein</fullName>
    </recommendedName>
</protein>
<dbReference type="InterPro" id="IPR042572">
    <property type="entry name" value="Carn_acyl_trans_N"/>
</dbReference>
<dbReference type="InterPro" id="IPR000542">
    <property type="entry name" value="Carn_acyl_trans"/>
</dbReference>
<dbReference type="Pfam" id="PF00755">
    <property type="entry name" value="Carn_acyltransf"/>
    <property type="match status" value="1"/>
</dbReference>
<evidence type="ECO:0000256" key="2">
    <source>
        <dbReference type="ARBA" id="ARBA00023315"/>
    </source>
</evidence>
<comment type="pathway">
    <text evidence="1">Lipid metabolism; fatty acid beta-oxidation.</text>
</comment>
<feature type="domain" description="Choline/carnitine acyltransferase" evidence="4">
    <location>
        <begin position="51"/>
        <end position="108"/>
    </location>
</feature>
<dbReference type="Proteomes" id="UP000828390">
    <property type="component" value="Unassembled WGS sequence"/>
</dbReference>
<keyword evidence="2" id="KW-0012">Acyltransferase</keyword>
<accession>A0A9D4HFV9</accession>
<dbReference type="SUPFAM" id="SSF52777">
    <property type="entry name" value="CoA-dependent acyltransferases"/>
    <property type="match status" value="1"/>
</dbReference>
<dbReference type="GO" id="GO:0005777">
    <property type="term" value="C:peroxisome"/>
    <property type="evidence" value="ECO:0007669"/>
    <property type="project" value="TreeGrafter"/>
</dbReference>
<organism evidence="5 6">
    <name type="scientific">Dreissena polymorpha</name>
    <name type="common">Zebra mussel</name>
    <name type="synonym">Mytilus polymorpha</name>
    <dbReference type="NCBI Taxonomy" id="45954"/>
    <lineage>
        <taxon>Eukaryota</taxon>
        <taxon>Metazoa</taxon>
        <taxon>Spiralia</taxon>
        <taxon>Lophotrochozoa</taxon>
        <taxon>Mollusca</taxon>
        <taxon>Bivalvia</taxon>
        <taxon>Autobranchia</taxon>
        <taxon>Heteroconchia</taxon>
        <taxon>Euheterodonta</taxon>
        <taxon>Imparidentia</taxon>
        <taxon>Neoheterodontei</taxon>
        <taxon>Myida</taxon>
        <taxon>Dreissenoidea</taxon>
        <taxon>Dreissenidae</taxon>
        <taxon>Dreissena</taxon>
    </lineage>
</organism>
<gene>
    <name evidence="5" type="ORF">DPMN_058789</name>
</gene>